<gene>
    <name evidence="1" type="ORF">ZT3D7_G10425</name>
</gene>
<sequence length="112" mass="12620">MLKSMQIDALTAQPRYPKMTRRVITQGHIRVAFGHDHVTGYFISVHDSRLEVNEEDGSDFEEFRYAIANDGTGVYVNAHTGPQGFGKSVTVETMKKLWKLYGANEDDLATIK</sequence>
<evidence type="ECO:0000313" key="1">
    <source>
        <dbReference type="EMBL" id="SMQ55270.1"/>
    </source>
</evidence>
<dbReference type="AlphaFoldDB" id="A0A1X7S6X2"/>
<name>A0A1X7S6X2_ZYMT9</name>
<accession>A0A1X7S6X2</accession>
<dbReference type="Proteomes" id="UP000215127">
    <property type="component" value="Chromosome 11"/>
</dbReference>
<reference evidence="1 2" key="1">
    <citation type="submission" date="2016-06" db="EMBL/GenBank/DDBJ databases">
        <authorList>
            <person name="Kjaerup R.B."/>
            <person name="Dalgaard T.S."/>
            <person name="Juul-Madsen H.R."/>
        </authorList>
    </citation>
    <scope>NUCLEOTIDE SEQUENCE [LARGE SCALE GENOMIC DNA]</scope>
</reference>
<keyword evidence="2" id="KW-1185">Reference proteome</keyword>
<evidence type="ECO:0000313" key="2">
    <source>
        <dbReference type="Proteomes" id="UP000215127"/>
    </source>
</evidence>
<dbReference type="EMBL" id="LT853702">
    <property type="protein sequence ID" value="SMQ55270.1"/>
    <property type="molecule type" value="Genomic_DNA"/>
</dbReference>
<protein>
    <submittedName>
        <fullName evidence="1">Uncharacterized protein</fullName>
    </submittedName>
</protein>
<proteinExistence type="predicted"/>
<organism evidence="1 2">
    <name type="scientific">Zymoseptoria tritici (strain ST99CH_3D7)</name>
    <dbReference type="NCBI Taxonomy" id="1276538"/>
    <lineage>
        <taxon>Eukaryota</taxon>
        <taxon>Fungi</taxon>
        <taxon>Dikarya</taxon>
        <taxon>Ascomycota</taxon>
        <taxon>Pezizomycotina</taxon>
        <taxon>Dothideomycetes</taxon>
        <taxon>Dothideomycetidae</taxon>
        <taxon>Mycosphaerellales</taxon>
        <taxon>Mycosphaerellaceae</taxon>
        <taxon>Zymoseptoria</taxon>
    </lineage>
</organism>